<evidence type="ECO:0000313" key="5">
    <source>
        <dbReference type="EMBL" id="GAY49587.1"/>
    </source>
</evidence>
<dbReference type="PANTHER" id="PTHR47926">
    <property type="entry name" value="PENTATRICOPEPTIDE REPEAT-CONTAINING PROTEIN"/>
    <property type="match status" value="1"/>
</dbReference>
<dbReference type="FunFam" id="1.25.40.10:FF:002148">
    <property type="entry name" value="Pentatricopeptide repeat-containing protein At2g29760, chloroplastic"/>
    <property type="match status" value="1"/>
</dbReference>
<dbReference type="GO" id="GO:0008270">
    <property type="term" value="F:zinc ion binding"/>
    <property type="evidence" value="ECO:0007669"/>
    <property type="project" value="InterPro"/>
</dbReference>
<dbReference type="NCBIfam" id="TIGR00756">
    <property type="entry name" value="PPR"/>
    <property type="match status" value="4"/>
</dbReference>
<keyword evidence="6" id="KW-1185">Reference proteome</keyword>
<feature type="repeat" description="PPR" evidence="3">
    <location>
        <begin position="198"/>
        <end position="232"/>
    </location>
</feature>
<reference evidence="5 6" key="1">
    <citation type="journal article" date="2017" name="Front. Genet.">
        <title>Draft sequencing of the heterozygous diploid genome of Satsuma (Citrus unshiu Marc.) using a hybrid assembly approach.</title>
        <authorList>
            <person name="Shimizu T."/>
            <person name="Tanizawa Y."/>
            <person name="Mochizuki T."/>
            <person name="Nagasaki H."/>
            <person name="Yoshioka T."/>
            <person name="Toyoda A."/>
            <person name="Fujiyama A."/>
            <person name="Kaminuma E."/>
            <person name="Nakamura Y."/>
        </authorList>
    </citation>
    <scope>NUCLEOTIDE SEQUENCE [LARGE SCALE GENOMIC DNA]</scope>
    <source>
        <strain evidence="6">cv. Miyagawa wase</strain>
    </source>
</reference>
<comment type="caution">
    <text evidence="5">The sequence shown here is derived from an EMBL/GenBank/DDBJ whole genome shotgun (WGS) entry which is preliminary data.</text>
</comment>
<dbReference type="InterPro" id="IPR046848">
    <property type="entry name" value="E_motif"/>
</dbReference>
<dbReference type="InterPro" id="IPR002885">
    <property type="entry name" value="PPR_rpt"/>
</dbReference>
<dbReference type="SUPFAM" id="SSF48452">
    <property type="entry name" value="TPR-like"/>
    <property type="match status" value="1"/>
</dbReference>
<dbReference type="AlphaFoldDB" id="A0A2H5PB56"/>
<feature type="repeat" description="PPR" evidence="3">
    <location>
        <begin position="233"/>
        <end position="267"/>
    </location>
</feature>
<dbReference type="PANTHER" id="PTHR47926:SF500">
    <property type="entry name" value="REPEAT-CONTAINING PROTEIN, PUTATIVE-RELATED"/>
    <property type="match status" value="1"/>
</dbReference>
<dbReference type="EMBL" id="BDQV01000054">
    <property type="protein sequence ID" value="GAY49587.1"/>
    <property type="molecule type" value="Genomic_DNA"/>
</dbReference>
<protein>
    <recommendedName>
        <fullName evidence="4">DYW domain-containing protein</fullName>
    </recommendedName>
</protein>
<evidence type="ECO:0000259" key="4">
    <source>
        <dbReference type="Pfam" id="PF14432"/>
    </source>
</evidence>
<dbReference type="GO" id="GO:0009451">
    <property type="term" value="P:RNA modification"/>
    <property type="evidence" value="ECO:0007669"/>
    <property type="project" value="InterPro"/>
</dbReference>
<dbReference type="Pfam" id="PF14432">
    <property type="entry name" value="DYW_deaminase"/>
    <property type="match status" value="1"/>
</dbReference>
<keyword evidence="2" id="KW-0677">Repeat</keyword>
<dbReference type="InterPro" id="IPR011990">
    <property type="entry name" value="TPR-like_helical_dom_sf"/>
</dbReference>
<dbReference type="Pfam" id="PF01535">
    <property type="entry name" value="PPR"/>
    <property type="match status" value="2"/>
</dbReference>
<dbReference type="GO" id="GO:0003723">
    <property type="term" value="F:RNA binding"/>
    <property type="evidence" value="ECO:0007669"/>
    <property type="project" value="InterPro"/>
</dbReference>
<name>A0A2H5PB56_CITUN</name>
<gene>
    <name evidence="5" type="ORF">CUMW_120240</name>
</gene>
<feature type="repeat" description="PPR" evidence="3">
    <location>
        <begin position="77"/>
        <end position="111"/>
    </location>
</feature>
<accession>A0A2H5PB56</accession>
<dbReference type="Proteomes" id="UP000236630">
    <property type="component" value="Unassembled WGS sequence"/>
</dbReference>
<organism evidence="5 6">
    <name type="scientific">Citrus unshiu</name>
    <name type="common">Satsuma mandarin</name>
    <name type="synonym">Citrus nobilis var. unshiu</name>
    <dbReference type="NCBI Taxonomy" id="55188"/>
    <lineage>
        <taxon>Eukaryota</taxon>
        <taxon>Viridiplantae</taxon>
        <taxon>Streptophyta</taxon>
        <taxon>Embryophyta</taxon>
        <taxon>Tracheophyta</taxon>
        <taxon>Spermatophyta</taxon>
        <taxon>Magnoliopsida</taxon>
        <taxon>eudicotyledons</taxon>
        <taxon>Gunneridae</taxon>
        <taxon>Pentapetalae</taxon>
        <taxon>rosids</taxon>
        <taxon>malvids</taxon>
        <taxon>Sapindales</taxon>
        <taxon>Rutaceae</taxon>
        <taxon>Aurantioideae</taxon>
        <taxon>Citrus</taxon>
    </lineage>
</organism>
<dbReference type="PROSITE" id="PS51375">
    <property type="entry name" value="PPR"/>
    <property type="match status" value="3"/>
</dbReference>
<comment type="similarity">
    <text evidence="1">Belongs to the PPR family. PCMP-H subfamily.</text>
</comment>
<sequence length="504" mass="56223">MLLPRLNSRSRAVSTERTILSPFTKEYRVLAAESGIRLFLEGCKVFAKIFLLSVSAVAAKLKLDTARLVFEYISNPSSYLWNILIREYATQGNFRQSLALYAKMMQNGFKPDKFAFPFALKSCAGLANLQIGKVSVLSALLACGNLGASRKGEWFHSYVIHTGFESDVLVATAVMDMYAKCGSLDLAHKLFDQTEGKDVVCWSAMIASYGFHGQGRTAIDLFDNMVKAGVGPNDITFTCILSACSHSGLLEEGKRYFEAMKGFGIVPKLNNYSCMVDLLGRAGQVSEAEKLIENMPMEPDASLWGSLLGACRIYGNLDLAEKIADRIFQLDPFNSGYHVLLSNIYAAKSRWKEVEKVRLMMGRRGATKEQGFSLIEFNNVVYKFGVGDRSHSESEKIYSALQELSAPMKQLGYIPMTDFVLHDIEEEAKEEALSYHSERLAIAFGLIKTAPGTTIRITKNLRICGDCHNAIKLISKIENRLIVVRDMHRFHHFKDGVCSCGDYW</sequence>
<dbReference type="Pfam" id="PF13041">
    <property type="entry name" value="PPR_2"/>
    <property type="match status" value="2"/>
</dbReference>
<feature type="domain" description="DYW" evidence="4">
    <location>
        <begin position="412"/>
        <end position="504"/>
    </location>
</feature>
<evidence type="ECO:0000256" key="2">
    <source>
        <dbReference type="ARBA" id="ARBA00022737"/>
    </source>
</evidence>
<evidence type="ECO:0000256" key="3">
    <source>
        <dbReference type="PROSITE-ProRule" id="PRU00708"/>
    </source>
</evidence>
<dbReference type="InterPro" id="IPR046960">
    <property type="entry name" value="PPR_At4g14850-like_plant"/>
</dbReference>
<proteinExistence type="inferred from homology"/>
<dbReference type="InterPro" id="IPR032867">
    <property type="entry name" value="DYW_dom"/>
</dbReference>
<dbReference type="Gene3D" id="1.25.40.10">
    <property type="entry name" value="Tetratricopeptide repeat domain"/>
    <property type="match status" value="2"/>
</dbReference>
<dbReference type="Pfam" id="PF20431">
    <property type="entry name" value="E_motif"/>
    <property type="match status" value="1"/>
</dbReference>
<evidence type="ECO:0000256" key="1">
    <source>
        <dbReference type="ARBA" id="ARBA00006643"/>
    </source>
</evidence>
<evidence type="ECO:0000313" key="6">
    <source>
        <dbReference type="Proteomes" id="UP000236630"/>
    </source>
</evidence>